<organism evidence="3">
    <name type="scientific">hydrothermal vent metagenome</name>
    <dbReference type="NCBI Taxonomy" id="652676"/>
    <lineage>
        <taxon>unclassified sequences</taxon>
        <taxon>metagenomes</taxon>
        <taxon>ecological metagenomes</taxon>
    </lineage>
</organism>
<name>A0A3B1BW93_9ZZZZ</name>
<feature type="transmembrane region" description="Helical" evidence="1">
    <location>
        <begin position="214"/>
        <end position="231"/>
    </location>
</feature>
<dbReference type="Pfam" id="PF03599">
    <property type="entry name" value="CdhD"/>
    <property type="match status" value="1"/>
</dbReference>
<dbReference type="AlphaFoldDB" id="A0A3B1BW93"/>
<feature type="transmembrane region" description="Helical" evidence="1">
    <location>
        <begin position="243"/>
        <end position="263"/>
    </location>
</feature>
<feature type="transmembrane region" description="Helical" evidence="1">
    <location>
        <begin position="275"/>
        <end position="294"/>
    </location>
</feature>
<keyword evidence="1" id="KW-0812">Transmembrane</keyword>
<keyword evidence="1" id="KW-1133">Transmembrane helix</keyword>
<keyword evidence="1" id="KW-0472">Membrane</keyword>
<feature type="domain" description="CO dehydrogenase/acetyl-CoA synthase delta subunit TIM barrel" evidence="2">
    <location>
        <begin position="42"/>
        <end position="132"/>
    </location>
</feature>
<reference evidence="3" key="1">
    <citation type="submission" date="2018-06" db="EMBL/GenBank/DDBJ databases">
        <authorList>
            <person name="Zhirakovskaya E."/>
        </authorList>
    </citation>
    <scope>NUCLEOTIDE SEQUENCE</scope>
</reference>
<protein>
    <submittedName>
        <fullName evidence="3">Similar to carbon monoxide dehydrogenase corrinoid/iron-sulfur protein</fullName>
    </submittedName>
</protein>
<dbReference type="InterPro" id="IPR016041">
    <property type="entry name" value="Ac-CoA_synth_d_su_TIM-brl"/>
</dbReference>
<feature type="transmembrane region" description="Helical" evidence="1">
    <location>
        <begin position="183"/>
        <end position="208"/>
    </location>
</feature>
<dbReference type="NCBIfam" id="NF040863">
    <property type="entry name" value="HgcA_corrinoid"/>
    <property type="match status" value="1"/>
</dbReference>
<evidence type="ECO:0000259" key="2">
    <source>
        <dbReference type="Pfam" id="PF03599"/>
    </source>
</evidence>
<gene>
    <name evidence="3" type="ORF">MNBD_NITROSPINAE04-1981</name>
</gene>
<dbReference type="Gene3D" id="3.40.50.11600">
    <property type="match status" value="1"/>
</dbReference>
<feature type="transmembrane region" description="Helical" evidence="1">
    <location>
        <begin position="315"/>
        <end position="336"/>
    </location>
</feature>
<proteinExistence type="predicted"/>
<sequence length="339" mass="36757">MQNTITKETANRPYIKKTDSHVSLKNRWDHIKARIGINRMGHTVEPGLYAIGAPDGGSQVFVTANYTLSFDALRSALEGISAYILVLDTFGVNVWCAAGKGTFNANELISRIEAVSLKDVVSHRRLILPQLSGPGIAARLVKKKSGFRAEFGPVRAADLPEYLKNGEADERMRQVFFPLKDRLALVPLELVYIVAPTAFVMLVFYFLLGPMASFGILGAVLAGTVLFPILLPILPGRSFSGKGFFMGAFAVAAPFALTAYFTRVGAPMWARLGETIFYMIALPPLTAFLALNFTGSTTFASPSGVKKEIFDYFPVMAKMFGAGLVLAVSLTLIQVFGGV</sequence>
<evidence type="ECO:0000256" key="1">
    <source>
        <dbReference type="SAM" id="Phobius"/>
    </source>
</evidence>
<accession>A0A3B1BW93</accession>
<evidence type="ECO:0000313" key="3">
    <source>
        <dbReference type="EMBL" id="VAX14950.1"/>
    </source>
</evidence>
<dbReference type="EMBL" id="UOGA01000028">
    <property type="protein sequence ID" value="VAX14950.1"/>
    <property type="molecule type" value="Genomic_DNA"/>
</dbReference>